<accession>A0A0F9FJK2</accession>
<proteinExistence type="predicted"/>
<dbReference type="AlphaFoldDB" id="A0A0F9FJK2"/>
<evidence type="ECO:0008006" key="2">
    <source>
        <dbReference type="Google" id="ProtNLM"/>
    </source>
</evidence>
<reference evidence="1" key="1">
    <citation type="journal article" date="2015" name="Nature">
        <title>Complex archaea that bridge the gap between prokaryotes and eukaryotes.</title>
        <authorList>
            <person name="Spang A."/>
            <person name="Saw J.H."/>
            <person name="Jorgensen S.L."/>
            <person name="Zaremba-Niedzwiedzka K."/>
            <person name="Martijn J."/>
            <person name="Lind A.E."/>
            <person name="van Eijk R."/>
            <person name="Schleper C."/>
            <person name="Guy L."/>
            <person name="Ettema T.J."/>
        </authorList>
    </citation>
    <scope>NUCLEOTIDE SEQUENCE</scope>
</reference>
<evidence type="ECO:0000313" key="1">
    <source>
        <dbReference type="EMBL" id="KKL86463.1"/>
    </source>
</evidence>
<organism evidence="1">
    <name type="scientific">marine sediment metagenome</name>
    <dbReference type="NCBI Taxonomy" id="412755"/>
    <lineage>
        <taxon>unclassified sequences</taxon>
        <taxon>metagenomes</taxon>
        <taxon>ecological metagenomes</taxon>
    </lineage>
</organism>
<dbReference type="EMBL" id="LAZR01021111">
    <property type="protein sequence ID" value="KKL86463.1"/>
    <property type="molecule type" value="Genomic_DNA"/>
</dbReference>
<protein>
    <recommendedName>
        <fullName evidence="2">Right handed beta helix domain-containing protein</fullName>
    </recommendedName>
</protein>
<name>A0A0F9FJK2_9ZZZZ</name>
<sequence>MMKFRKFTLILLFLLIATITMAHQYAPDIIVTSPSGLWTDTRAYTSLADALTAIGGNERNLYIVRQEDYTGAIPATASLNFMRVGSINATGAVTINSKSIIAGNRRIFFGAGALTFADGSVLKSAWFDDIDEAIAETNTDTVTILMTQAETAATTAALGNDVTLKWDAPGNALSINTGRIISNISSILAGDYEIITGAGRADFVDGTTVWSTWFDQLRTVGRHIDNSSLELEIRKSEALDYDYTFPATTSVRSKAGNIITINGGRTLTINGHYTAGNYLIKDGAGTLVLGTNVGVVNVNWVGTIGEAISISNGKRLLWPSGTYSLSAVVSETLTADQEWVAEGPVLVQWNGAANAIMIGIEQASFDINIKGPFIFDANSLARYPIRLDNTSATMADAARAILTDVWGINAYTTINSNNAGLAIVGGYDYVRIERGGASNISRAGGLTAATAGIIIAHTSVNAYIRKAILVDVEVDTVTSLDAPPVADMDCVSISGPSADDNGGVKIDSSAVIRGGRFINCQGRTGKFQTELNLVTGTTVIRNSAGKITIANGVEYDFQYGSGVAINNEFWYEALAGNTTPFGASFKVINATVRGFTEEGSLVVKNNTIINEVPNSATVDDIPIFVLIADAGGGTFRSIVVDDNTHLGGGR</sequence>
<comment type="caution">
    <text evidence="1">The sequence shown here is derived from an EMBL/GenBank/DDBJ whole genome shotgun (WGS) entry which is preliminary data.</text>
</comment>
<feature type="non-terminal residue" evidence="1">
    <location>
        <position position="650"/>
    </location>
</feature>
<gene>
    <name evidence="1" type="ORF">LCGC14_1944470</name>
</gene>